<dbReference type="InterPro" id="IPR036724">
    <property type="entry name" value="Cobalamin-bd_sf"/>
</dbReference>
<dbReference type="InterPro" id="IPR006638">
    <property type="entry name" value="Elp3/MiaA/NifB-like_rSAM"/>
</dbReference>
<dbReference type="PROSITE" id="PS51332">
    <property type="entry name" value="B12_BINDING"/>
    <property type="match status" value="1"/>
</dbReference>
<evidence type="ECO:0000256" key="3">
    <source>
        <dbReference type="ARBA" id="ARBA00022723"/>
    </source>
</evidence>
<comment type="caution">
    <text evidence="8">The sequence shown here is derived from an EMBL/GenBank/DDBJ whole genome shotgun (WGS) entry which is preliminary data.</text>
</comment>
<dbReference type="Pfam" id="PF02310">
    <property type="entry name" value="B12-binding"/>
    <property type="match status" value="1"/>
</dbReference>
<keyword evidence="3" id="KW-0479">Metal-binding</keyword>
<evidence type="ECO:0000259" key="6">
    <source>
        <dbReference type="PROSITE" id="PS51332"/>
    </source>
</evidence>
<evidence type="ECO:0000313" key="9">
    <source>
        <dbReference type="Proteomes" id="UP000885826"/>
    </source>
</evidence>
<dbReference type="GO" id="GO:0046872">
    <property type="term" value="F:metal ion binding"/>
    <property type="evidence" value="ECO:0007669"/>
    <property type="project" value="UniProtKB-KW"/>
</dbReference>
<reference evidence="8" key="1">
    <citation type="journal article" date="2020" name="mSystems">
        <title>Genome- and Community-Level Interaction Insights into Carbon Utilization and Element Cycling Functions of Hydrothermarchaeota in Hydrothermal Sediment.</title>
        <authorList>
            <person name="Zhou Z."/>
            <person name="Liu Y."/>
            <person name="Xu W."/>
            <person name="Pan J."/>
            <person name="Luo Z.H."/>
            <person name="Li M."/>
        </authorList>
    </citation>
    <scope>NUCLEOTIDE SEQUENCE</scope>
    <source>
        <strain evidence="8">HyVt-388</strain>
    </source>
</reference>
<evidence type="ECO:0000256" key="5">
    <source>
        <dbReference type="ARBA" id="ARBA00023014"/>
    </source>
</evidence>
<sequence length="430" mass="49915">MRALLINPWVYDFKAFDFWNKPLGLLMIAALLKKNGFELDFIDCMDRLSPYYTTRTKTDPYGRGKYLYEIVTKPKIFKEVPRHYKRYGMPHGSFIELLNSLSTPDMIFVTSAMTYWYPGVFEAIRLLKRRFPKTKIILGGIYATLCEKHAKRFSGADIIVTGDGEEKLAELLRKAGIDSSIGSHPAPVIPDFSIYKRLNYGVVLTSRGCPFDCTYCATKILCKKFKTLPEELIIAQLDYFNGKTNNIAFFDDALLYNEHFPAILEKIIQKKYTFNLHASNGLHCRFIDKEIARLMYRANFKTIYLSLETTNPEVQKQTGGKVNTKEFLDAVEVLKKTGFAPEQIHTYILYGMPEQEHQEIIDSIKLCHSLKVHPHLCEFSPIPHTREFEKTGFEKNVDPLYHNNLFYTWYYPHPKPDIYREIKTLLSQKA</sequence>
<dbReference type="InterPro" id="IPR034466">
    <property type="entry name" value="Methyltransferase_Class_B"/>
</dbReference>
<dbReference type="PANTHER" id="PTHR43409">
    <property type="entry name" value="ANAEROBIC MAGNESIUM-PROTOPORPHYRIN IX MONOMETHYL ESTER CYCLASE-RELATED"/>
    <property type="match status" value="1"/>
</dbReference>
<dbReference type="InterPro" id="IPR006158">
    <property type="entry name" value="Cobalamin-bd"/>
</dbReference>
<dbReference type="SFLD" id="SFLDS00029">
    <property type="entry name" value="Radical_SAM"/>
    <property type="match status" value="1"/>
</dbReference>
<evidence type="ECO:0000256" key="4">
    <source>
        <dbReference type="ARBA" id="ARBA00023004"/>
    </source>
</evidence>
<protein>
    <submittedName>
        <fullName evidence="8">Radical SAM protein</fullName>
    </submittedName>
</protein>
<dbReference type="Pfam" id="PF04055">
    <property type="entry name" value="Radical_SAM"/>
    <property type="match status" value="1"/>
</dbReference>
<dbReference type="PROSITE" id="PS51918">
    <property type="entry name" value="RADICAL_SAM"/>
    <property type="match status" value="1"/>
</dbReference>
<dbReference type="CDD" id="cd01335">
    <property type="entry name" value="Radical_SAM"/>
    <property type="match status" value="1"/>
</dbReference>
<dbReference type="EMBL" id="DRIG01000010">
    <property type="protein sequence ID" value="HEC77655.1"/>
    <property type="molecule type" value="Genomic_DNA"/>
</dbReference>
<dbReference type="InterPro" id="IPR007197">
    <property type="entry name" value="rSAM"/>
</dbReference>
<feature type="domain" description="Radical SAM core" evidence="7">
    <location>
        <begin position="194"/>
        <end position="429"/>
    </location>
</feature>
<keyword evidence="2" id="KW-0949">S-adenosyl-L-methionine</keyword>
<accession>A0A9C9EKQ2</accession>
<gene>
    <name evidence="8" type="ORF">ENI34_00755</name>
</gene>
<evidence type="ECO:0000256" key="1">
    <source>
        <dbReference type="ARBA" id="ARBA00001966"/>
    </source>
</evidence>
<dbReference type="SFLD" id="SFLDG01082">
    <property type="entry name" value="B12-binding_domain_containing"/>
    <property type="match status" value="1"/>
</dbReference>
<evidence type="ECO:0000256" key="2">
    <source>
        <dbReference type="ARBA" id="ARBA00022691"/>
    </source>
</evidence>
<proteinExistence type="predicted"/>
<dbReference type="GO" id="GO:0051539">
    <property type="term" value="F:4 iron, 4 sulfur cluster binding"/>
    <property type="evidence" value="ECO:0007669"/>
    <property type="project" value="UniProtKB-KW"/>
</dbReference>
<name>A0A9C9EKQ2_UNCW3</name>
<dbReference type="InterPro" id="IPR023404">
    <property type="entry name" value="rSAM_horseshoe"/>
</dbReference>
<organism evidence="8 9">
    <name type="scientific">candidate division WOR-3 bacterium</name>
    <dbReference type="NCBI Taxonomy" id="2052148"/>
    <lineage>
        <taxon>Bacteria</taxon>
        <taxon>Bacteria division WOR-3</taxon>
    </lineage>
</organism>
<dbReference type="Proteomes" id="UP000885826">
    <property type="component" value="Unassembled WGS sequence"/>
</dbReference>
<dbReference type="SFLD" id="SFLDG01123">
    <property type="entry name" value="methyltransferase_(Class_B)"/>
    <property type="match status" value="1"/>
</dbReference>
<dbReference type="PANTHER" id="PTHR43409:SF15">
    <property type="entry name" value="PUTATIVE-RELATED"/>
    <property type="match status" value="1"/>
</dbReference>
<dbReference type="Gene3D" id="3.80.30.20">
    <property type="entry name" value="tm_1862 like domain"/>
    <property type="match status" value="1"/>
</dbReference>
<dbReference type="GO" id="GO:0005829">
    <property type="term" value="C:cytosol"/>
    <property type="evidence" value="ECO:0007669"/>
    <property type="project" value="TreeGrafter"/>
</dbReference>
<dbReference type="InterPro" id="IPR051198">
    <property type="entry name" value="BchE-like"/>
</dbReference>
<dbReference type="Gene3D" id="3.40.50.280">
    <property type="entry name" value="Cobalamin-binding domain"/>
    <property type="match status" value="1"/>
</dbReference>
<keyword evidence="5" id="KW-0411">Iron-sulfur</keyword>
<dbReference type="SMART" id="SM00729">
    <property type="entry name" value="Elp3"/>
    <property type="match status" value="1"/>
</dbReference>
<evidence type="ECO:0000313" key="8">
    <source>
        <dbReference type="EMBL" id="HEC77655.1"/>
    </source>
</evidence>
<keyword evidence="4" id="KW-0408">Iron</keyword>
<feature type="domain" description="B12-binding" evidence="6">
    <location>
        <begin position="7"/>
        <end position="182"/>
    </location>
</feature>
<dbReference type="SUPFAM" id="SSF102114">
    <property type="entry name" value="Radical SAM enzymes"/>
    <property type="match status" value="1"/>
</dbReference>
<dbReference type="GO" id="GO:0003824">
    <property type="term" value="F:catalytic activity"/>
    <property type="evidence" value="ECO:0007669"/>
    <property type="project" value="InterPro"/>
</dbReference>
<dbReference type="InterPro" id="IPR058240">
    <property type="entry name" value="rSAM_sf"/>
</dbReference>
<dbReference type="GO" id="GO:0031419">
    <property type="term" value="F:cobalamin binding"/>
    <property type="evidence" value="ECO:0007669"/>
    <property type="project" value="InterPro"/>
</dbReference>
<comment type="cofactor">
    <cofactor evidence="1">
        <name>[4Fe-4S] cluster</name>
        <dbReference type="ChEBI" id="CHEBI:49883"/>
    </cofactor>
</comment>
<dbReference type="AlphaFoldDB" id="A0A9C9EKQ2"/>
<dbReference type="SUPFAM" id="SSF52242">
    <property type="entry name" value="Cobalamin (vitamin B12)-binding domain"/>
    <property type="match status" value="1"/>
</dbReference>
<evidence type="ECO:0000259" key="7">
    <source>
        <dbReference type="PROSITE" id="PS51918"/>
    </source>
</evidence>